<proteinExistence type="predicted"/>
<reference evidence="1 2" key="1">
    <citation type="submission" date="2015-03" db="EMBL/GenBank/DDBJ databases">
        <authorList>
            <consortium name="Pathogen Informatics"/>
            <person name="Murphy D."/>
        </authorList>
    </citation>
    <scope>NUCLEOTIDE SEQUENCE [LARGE SCALE GENOMIC DNA]</scope>
    <source>
        <strain evidence="2">type strain: CIP110231</strain>
    </source>
</reference>
<evidence type="ECO:0000313" key="2">
    <source>
        <dbReference type="Proteomes" id="UP000040578"/>
    </source>
</evidence>
<sequence length="39" mass="4263">MEISLLLVFKIAGIFTEFCGPAGIFEGVIFQVGEHQHLA</sequence>
<accession>A0ABM9SJA0</accession>
<organism evidence="1 2">
    <name type="scientific">Yersinia nurmii</name>
    <dbReference type="NCBI Taxonomy" id="685706"/>
    <lineage>
        <taxon>Bacteria</taxon>
        <taxon>Pseudomonadati</taxon>
        <taxon>Pseudomonadota</taxon>
        <taxon>Gammaproteobacteria</taxon>
        <taxon>Enterobacterales</taxon>
        <taxon>Yersiniaceae</taxon>
        <taxon>Yersinia</taxon>
    </lineage>
</organism>
<dbReference type="Proteomes" id="UP000040578">
    <property type="component" value="Unassembled WGS sequence"/>
</dbReference>
<protein>
    <submittedName>
        <fullName evidence="1">Uncharacterized protein</fullName>
    </submittedName>
</protein>
<gene>
    <name evidence="1" type="ORF">ERS137967_02445</name>
</gene>
<comment type="caution">
    <text evidence="1">The sequence shown here is derived from an EMBL/GenBank/DDBJ whole genome shotgun (WGS) entry which is preliminary data.</text>
</comment>
<evidence type="ECO:0000313" key="1">
    <source>
        <dbReference type="EMBL" id="CNE75797.1"/>
    </source>
</evidence>
<name>A0ABM9SJA0_9GAMM</name>
<dbReference type="EMBL" id="CPYD01000009">
    <property type="protein sequence ID" value="CNE75797.1"/>
    <property type="molecule type" value="Genomic_DNA"/>
</dbReference>
<keyword evidence="2" id="KW-1185">Reference proteome</keyword>